<dbReference type="PANTHER" id="PTHR31107">
    <property type="entry name" value="APOPTOGENIC PROTEIN 1, MITOCHONDRIAL"/>
    <property type="match status" value="1"/>
</dbReference>
<dbReference type="Pfam" id="PF10231">
    <property type="entry name" value="COA8"/>
    <property type="match status" value="1"/>
</dbReference>
<reference evidence="8" key="1">
    <citation type="submission" date="2016-11" db="UniProtKB">
        <authorList>
            <consortium name="WormBaseParasite"/>
        </authorList>
    </citation>
    <scope>IDENTIFICATION</scope>
</reference>
<comment type="similarity">
    <text evidence="2">Belongs to the COA8 family.</text>
</comment>
<dbReference type="InterPro" id="IPR018796">
    <property type="entry name" value="COA8"/>
</dbReference>
<keyword evidence="4" id="KW-0809">Transit peptide</keyword>
<dbReference type="AlphaFoldDB" id="A0A1I7T6A7"/>
<keyword evidence="5" id="KW-0496">Mitochondrion</keyword>
<dbReference type="GO" id="GO:0005743">
    <property type="term" value="C:mitochondrial inner membrane"/>
    <property type="evidence" value="ECO:0007669"/>
    <property type="project" value="UniProtKB-SubCell"/>
</dbReference>
<evidence type="ECO:0000256" key="4">
    <source>
        <dbReference type="ARBA" id="ARBA00022946"/>
    </source>
</evidence>
<evidence type="ECO:0000256" key="1">
    <source>
        <dbReference type="ARBA" id="ARBA00004443"/>
    </source>
</evidence>
<evidence type="ECO:0000313" key="7">
    <source>
        <dbReference type="Proteomes" id="UP000095282"/>
    </source>
</evidence>
<evidence type="ECO:0000256" key="6">
    <source>
        <dbReference type="ARBA" id="ARBA00023136"/>
    </source>
</evidence>
<dbReference type="GO" id="GO:0097193">
    <property type="term" value="P:intrinsic apoptotic signaling pathway"/>
    <property type="evidence" value="ECO:0007669"/>
    <property type="project" value="InterPro"/>
</dbReference>
<evidence type="ECO:0000313" key="8">
    <source>
        <dbReference type="WBParaSite" id="Csp11.Scaffold520.g2824.t1"/>
    </source>
</evidence>
<dbReference type="STRING" id="1561998.A0A1I7T6A7"/>
<proteinExistence type="inferred from homology"/>
<comment type="subcellular location">
    <subcellularLocation>
        <location evidence="1">Mitochondrion inner membrane</location>
        <topology evidence="1">Peripheral membrane protein</topology>
        <orientation evidence="1">Matrix side</orientation>
    </subcellularLocation>
</comment>
<evidence type="ECO:0000256" key="3">
    <source>
        <dbReference type="ARBA" id="ARBA00022792"/>
    </source>
</evidence>
<keyword evidence="7" id="KW-1185">Reference proteome</keyword>
<name>A0A1I7T6A7_9PELO</name>
<keyword evidence="6" id="KW-0472">Membrane</keyword>
<dbReference type="PANTHER" id="PTHR31107:SF2">
    <property type="entry name" value="CYTOCHROME C OXIDASE ASSEMBLY FACTOR 8"/>
    <property type="match status" value="1"/>
</dbReference>
<organism evidence="7 8">
    <name type="scientific">Caenorhabditis tropicalis</name>
    <dbReference type="NCBI Taxonomy" id="1561998"/>
    <lineage>
        <taxon>Eukaryota</taxon>
        <taxon>Metazoa</taxon>
        <taxon>Ecdysozoa</taxon>
        <taxon>Nematoda</taxon>
        <taxon>Chromadorea</taxon>
        <taxon>Rhabditida</taxon>
        <taxon>Rhabditina</taxon>
        <taxon>Rhabditomorpha</taxon>
        <taxon>Rhabditoidea</taxon>
        <taxon>Rhabditidae</taxon>
        <taxon>Peloderinae</taxon>
        <taxon>Caenorhabditis</taxon>
    </lineage>
</organism>
<accession>A0A1I7T6A7</accession>
<evidence type="ECO:0000256" key="2">
    <source>
        <dbReference type="ARBA" id="ARBA00005453"/>
    </source>
</evidence>
<dbReference type="eggNOG" id="KOG4094">
    <property type="taxonomic scope" value="Eukaryota"/>
</dbReference>
<keyword evidence="3" id="KW-0999">Mitochondrion inner membrane</keyword>
<protein>
    <submittedName>
        <fullName evidence="8">COA8 family protein CG14806, mitochondrial</fullName>
    </submittedName>
</protein>
<sequence length="142" mass="17289">MSSISSSSSNVRMDRRFDWVGPPDNISKIRKIMLRRVDNESELERQYRQAREELNQWNSDFWAEHNQLFDRQKSEFVEKKQAALGRLEHVSANELSEFYRDFLNDRHAAMMAYNKEWYRRNLQLIWPALKVNVVRFFRMARK</sequence>
<evidence type="ECO:0000256" key="5">
    <source>
        <dbReference type="ARBA" id="ARBA00023128"/>
    </source>
</evidence>
<dbReference type="Proteomes" id="UP000095282">
    <property type="component" value="Unplaced"/>
</dbReference>
<dbReference type="WBParaSite" id="Csp11.Scaffold520.g2824.t1">
    <property type="protein sequence ID" value="Csp11.Scaffold520.g2824.t1"/>
    <property type="gene ID" value="Csp11.Scaffold520.g2824"/>
</dbReference>